<evidence type="ECO:0000313" key="3">
    <source>
        <dbReference type="Proteomes" id="UP000477849"/>
    </source>
</evidence>
<protein>
    <submittedName>
        <fullName evidence="2">GNAT family N-acetyltransferase</fullName>
    </submittedName>
</protein>
<dbReference type="Gene3D" id="3.40.630.30">
    <property type="match status" value="1"/>
</dbReference>
<dbReference type="InterPro" id="IPR052564">
    <property type="entry name" value="N-acetyltrans/Recomb-assoc"/>
</dbReference>
<dbReference type="PANTHER" id="PTHR43451">
    <property type="entry name" value="ACETYLTRANSFERASE (GNAT) FAMILY PROTEIN"/>
    <property type="match status" value="1"/>
</dbReference>
<keyword evidence="2" id="KW-0808">Transferase</keyword>
<organism evidence="2 3">
    <name type="scientific">Rhizobium daejeonense</name>
    <dbReference type="NCBI Taxonomy" id="240521"/>
    <lineage>
        <taxon>Bacteria</taxon>
        <taxon>Pseudomonadati</taxon>
        <taxon>Pseudomonadota</taxon>
        <taxon>Alphaproteobacteria</taxon>
        <taxon>Hyphomicrobiales</taxon>
        <taxon>Rhizobiaceae</taxon>
        <taxon>Rhizobium/Agrobacterium group</taxon>
        <taxon>Rhizobium</taxon>
    </lineage>
</organism>
<accession>A0A6M1SAV2</accession>
<feature type="domain" description="N-acetyltransferase" evidence="1">
    <location>
        <begin position="1"/>
        <end position="152"/>
    </location>
</feature>
<evidence type="ECO:0000259" key="1">
    <source>
        <dbReference type="PROSITE" id="PS51186"/>
    </source>
</evidence>
<dbReference type="SUPFAM" id="SSF55729">
    <property type="entry name" value="Acyl-CoA N-acyltransferases (Nat)"/>
    <property type="match status" value="1"/>
</dbReference>
<dbReference type="InterPro" id="IPR000182">
    <property type="entry name" value="GNAT_dom"/>
</dbReference>
<sequence>MFIRPYRPDDLDSVIDVFLRAIRETASKDYTPAQIDAWAHADRDVWSIRRANRPTWVAEIGGVVAGFSDLEADGHIDMMFVHPEFGGRGVATALIEAVEAHARASGLTGLHSEVSITARPFFERMGFVVIERETVHRHGQSLDRFRMAKSLG</sequence>
<dbReference type="PANTHER" id="PTHR43451:SF1">
    <property type="entry name" value="ACETYLTRANSFERASE"/>
    <property type="match status" value="1"/>
</dbReference>
<dbReference type="AlphaFoldDB" id="A0A6M1SAV2"/>
<dbReference type="InterPro" id="IPR016181">
    <property type="entry name" value="Acyl_CoA_acyltransferase"/>
</dbReference>
<gene>
    <name evidence="2" type="ORF">G6N76_09230</name>
</gene>
<evidence type="ECO:0000313" key="2">
    <source>
        <dbReference type="EMBL" id="NGO63856.1"/>
    </source>
</evidence>
<keyword evidence="3" id="KW-1185">Reference proteome</keyword>
<proteinExistence type="predicted"/>
<dbReference type="RefSeq" id="WP_163899145.1">
    <property type="nucleotide sequence ID" value="NZ_CP048427.1"/>
</dbReference>
<dbReference type="GO" id="GO:0016747">
    <property type="term" value="F:acyltransferase activity, transferring groups other than amino-acyl groups"/>
    <property type="evidence" value="ECO:0007669"/>
    <property type="project" value="InterPro"/>
</dbReference>
<comment type="caution">
    <text evidence="2">The sequence shown here is derived from an EMBL/GenBank/DDBJ whole genome shotgun (WGS) entry which is preliminary data.</text>
</comment>
<reference evidence="2 3" key="1">
    <citation type="submission" date="2020-02" db="EMBL/GenBank/DDBJ databases">
        <title>Genome sequence of the type strain CCBAU10050 of Rhizobium daejeonense.</title>
        <authorList>
            <person name="Gao J."/>
            <person name="Sun J."/>
        </authorList>
    </citation>
    <scope>NUCLEOTIDE SEQUENCE [LARGE SCALE GENOMIC DNA]</scope>
    <source>
        <strain evidence="2 3">CCBAU10050</strain>
    </source>
</reference>
<name>A0A6M1SAV2_9HYPH</name>
<dbReference type="Pfam" id="PF13673">
    <property type="entry name" value="Acetyltransf_10"/>
    <property type="match status" value="1"/>
</dbReference>
<dbReference type="PROSITE" id="PS51186">
    <property type="entry name" value="GNAT"/>
    <property type="match status" value="1"/>
</dbReference>
<dbReference type="EMBL" id="JAAKZH010000003">
    <property type="protein sequence ID" value="NGO63856.1"/>
    <property type="molecule type" value="Genomic_DNA"/>
</dbReference>
<dbReference type="Proteomes" id="UP000477849">
    <property type="component" value="Unassembled WGS sequence"/>
</dbReference>
<dbReference type="CDD" id="cd04301">
    <property type="entry name" value="NAT_SF"/>
    <property type="match status" value="1"/>
</dbReference>